<dbReference type="PROSITE" id="PS51257">
    <property type="entry name" value="PROKAR_LIPOPROTEIN"/>
    <property type="match status" value="1"/>
</dbReference>
<dbReference type="Proteomes" id="UP000001623">
    <property type="component" value="Chromosome"/>
</dbReference>
<dbReference type="KEGG" id="mop:Mesop_4654"/>
<evidence type="ECO:0000313" key="2">
    <source>
        <dbReference type="EMBL" id="AEH89075.1"/>
    </source>
</evidence>
<gene>
    <name evidence="2" type="ordered locus">Mesop_4654</name>
</gene>
<evidence type="ECO:0000256" key="1">
    <source>
        <dbReference type="SAM" id="SignalP"/>
    </source>
</evidence>
<evidence type="ECO:0000313" key="3">
    <source>
        <dbReference type="Proteomes" id="UP000001623"/>
    </source>
</evidence>
<evidence type="ECO:0008006" key="4">
    <source>
        <dbReference type="Google" id="ProtNLM"/>
    </source>
</evidence>
<proteinExistence type="predicted"/>
<keyword evidence="1" id="KW-0732">Signal</keyword>
<feature type="signal peptide" evidence="1">
    <location>
        <begin position="1"/>
        <end position="19"/>
    </location>
</feature>
<name>F7YEV7_MESOW</name>
<accession>F7YEV7</accession>
<reference evidence="2 3" key="1">
    <citation type="submission" date="2010-10" db="EMBL/GenBank/DDBJ databases">
        <title>Complete sequence of Mesorhizobium opportunistum WSM2075.</title>
        <authorList>
            <consortium name="US DOE Joint Genome Institute"/>
            <person name="Lucas S."/>
            <person name="Copeland A."/>
            <person name="Lapidus A."/>
            <person name="Cheng J.-F."/>
            <person name="Bruce D."/>
            <person name="Goodwin L."/>
            <person name="Pitluck S."/>
            <person name="Chertkov O."/>
            <person name="Misra M."/>
            <person name="Detter J.C."/>
            <person name="Han C."/>
            <person name="Tapia R."/>
            <person name="Land M."/>
            <person name="Hauser L."/>
            <person name="Kyrpides N."/>
            <person name="Ovchinnikova G."/>
            <person name="Mavrommatis K.M."/>
            <person name="Tiwari R.P."/>
            <person name="Howieson J.G."/>
            <person name="O'Hara G.W."/>
            <person name="Nandasena K.G."/>
            <person name="Woyke T."/>
        </authorList>
    </citation>
    <scope>NUCLEOTIDE SEQUENCE [LARGE SCALE GENOMIC DNA]</scope>
    <source>
        <strain evidence="3">LMG 24607 / HAMBI 3007 / WSM2075</strain>
    </source>
</reference>
<organism evidence="2 3">
    <name type="scientific">Mesorhizobium opportunistum (strain LMG 24607 / HAMBI 3007 / WSM2075)</name>
    <dbReference type="NCBI Taxonomy" id="536019"/>
    <lineage>
        <taxon>Bacteria</taxon>
        <taxon>Pseudomonadati</taxon>
        <taxon>Pseudomonadota</taxon>
        <taxon>Alphaproteobacteria</taxon>
        <taxon>Hyphomicrobiales</taxon>
        <taxon>Phyllobacteriaceae</taxon>
        <taxon>Mesorhizobium</taxon>
    </lineage>
</organism>
<sequence length="147" mass="15172">MRKTIQLLLVASLCGCVAAAPRLDAGDQRGNPIPISPIPISLALEEIITGGIRQHLPDPASAKFGTMLAGERTSGGRQEIVACGTVSNRISSGAHGDDKAFVAKIYPDAGSSFELAAMSDGSADSRLRIQGLCRAAGLPVLDADAKF</sequence>
<dbReference type="EMBL" id="CP002279">
    <property type="protein sequence ID" value="AEH89075.1"/>
    <property type="molecule type" value="Genomic_DNA"/>
</dbReference>
<dbReference type="AlphaFoldDB" id="F7YEV7"/>
<dbReference type="HOGENOM" id="CLU_1872974_0_0_5"/>
<feature type="chain" id="PRO_5003366614" description="Lipoprotein" evidence="1">
    <location>
        <begin position="20"/>
        <end position="147"/>
    </location>
</feature>
<protein>
    <recommendedName>
        <fullName evidence="4">Lipoprotein</fullName>
    </recommendedName>
</protein>
<dbReference type="RefSeq" id="WP_013895727.1">
    <property type="nucleotide sequence ID" value="NC_015675.1"/>
</dbReference>